<feature type="compositionally biased region" description="Low complexity" evidence="1">
    <location>
        <begin position="1"/>
        <end position="16"/>
    </location>
</feature>
<dbReference type="VEuPathDB" id="CryptoDB:GNI_026850"/>
<evidence type="ECO:0000256" key="1">
    <source>
        <dbReference type="SAM" id="MobiDB-lite"/>
    </source>
</evidence>
<dbReference type="EMBL" id="AFNH02000200">
    <property type="protein sequence ID" value="EZG79375.1"/>
    <property type="molecule type" value="Genomic_DNA"/>
</dbReference>
<proteinExistence type="predicted"/>
<dbReference type="GeneID" id="22911182"/>
<dbReference type="Proteomes" id="UP000019763">
    <property type="component" value="Unassembled WGS sequence"/>
</dbReference>
<sequence length="70" mass="7370">TTTTTPPTPEQTTTTTPPAPEHTTEIVEEDVAADVVRSADADPTRNSARLLSRLPLPAVTTLETTTPTGE</sequence>
<accession>A0A023BBA5</accession>
<evidence type="ECO:0000313" key="3">
    <source>
        <dbReference type="Proteomes" id="UP000019763"/>
    </source>
</evidence>
<organism evidence="2 3">
    <name type="scientific">Gregarina niphandrodes</name>
    <name type="common">Septate eugregarine</name>
    <dbReference type="NCBI Taxonomy" id="110365"/>
    <lineage>
        <taxon>Eukaryota</taxon>
        <taxon>Sar</taxon>
        <taxon>Alveolata</taxon>
        <taxon>Apicomplexa</taxon>
        <taxon>Conoidasida</taxon>
        <taxon>Gregarinasina</taxon>
        <taxon>Eugregarinorida</taxon>
        <taxon>Gregarinidae</taxon>
        <taxon>Gregarina</taxon>
    </lineage>
</organism>
<comment type="caution">
    <text evidence="2">The sequence shown here is derived from an EMBL/GenBank/DDBJ whole genome shotgun (WGS) entry which is preliminary data.</text>
</comment>
<dbReference type="AlphaFoldDB" id="A0A023BBA5"/>
<reference evidence="2" key="1">
    <citation type="submission" date="2013-12" db="EMBL/GenBank/DDBJ databases">
        <authorList>
            <person name="Omoto C.K."/>
            <person name="Sibley D."/>
            <person name="Venepally P."/>
            <person name="Hadjithomas M."/>
            <person name="Karamycheva S."/>
            <person name="Brunk B."/>
            <person name="Roos D."/>
            <person name="Caler E."/>
            <person name="Lorenzi H."/>
        </authorList>
    </citation>
    <scope>NUCLEOTIDE SEQUENCE</scope>
</reference>
<keyword evidence="3" id="KW-1185">Reference proteome</keyword>
<protein>
    <submittedName>
        <fullName evidence="2">Uncharacterized protein</fullName>
    </submittedName>
</protein>
<feature type="region of interest" description="Disordered" evidence="1">
    <location>
        <begin position="1"/>
        <end position="23"/>
    </location>
</feature>
<feature type="non-terminal residue" evidence="2">
    <location>
        <position position="1"/>
    </location>
</feature>
<gene>
    <name evidence="2" type="ORF">GNI_026850</name>
</gene>
<dbReference type="RefSeq" id="XP_011129063.1">
    <property type="nucleotide sequence ID" value="XM_011130761.1"/>
</dbReference>
<evidence type="ECO:0000313" key="2">
    <source>
        <dbReference type="EMBL" id="EZG79375.1"/>
    </source>
</evidence>
<name>A0A023BBA5_GRENI</name>